<keyword evidence="2" id="KW-1185">Reference proteome</keyword>
<reference evidence="3" key="1">
    <citation type="submission" date="2025-08" db="UniProtKB">
        <authorList>
            <consortium name="RefSeq"/>
        </authorList>
    </citation>
    <scope>IDENTIFICATION</scope>
</reference>
<dbReference type="PaxDb" id="121845-A0A1S3DHC0"/>
<dbReference type="Proteomes" id="UP000079169">
    <property type="component" value="Unplaced"/>
</dbReference>
<dbReference type="Pfam" id="PF13602">
    <property type="entry name" value="ADH_zinc_N_2"/>
    <property type="match status" value="1"/>
</dbReference>
<dbReference type="RefSeq" id="XP_008481001.1">
    <property type="nucleotide sequence ID" value="XM_008482779.2"/>
</dbReference>
<organism evidence="2 3">
    <name type="scientific">Diaphorina citri</name>
    <name type="common">Asian citrus psyllid</name>
    <dbReference type="NCBI Taxonomy" id="121845"/>
    <lineage>
        <taxon>Eukaryota</taxon>
        <taxon>Metazoa</taxon>
        <taxon>Ecdysozoa</taxon>
        <taxon>Arthropoda</taxon>
        <taxon>Hexapoda</taxon>
        <taxon>Insecta</taxon>
        <taxon>Pterygota</taxon>
        <taxon>Neoptera</taxon>
        <taxon>Paraneoptera</taxon>
        <taxon>Hemiptera</taxon>
        <taxon>Sternorrhyncha</taxon>
        <taxon>Psylloidea</taxon>
        <taxon>Psyllidae</taxon>
        <taxon>Diaphorininae</taxon>
        <taxon>Diaphorina</taxon>
    </lineage>
</organism>
<evidence type="ECO:0000313" key="3">
    <source>
        <dbReference type="RefSeq" id="XP_008481001.1"/>
    </source>
</evidence>
<feature type="region of interest" description="Disordered" evidence="1">
    <location>
        <begin position="285"/>
        <end position="311"/>
    </location>
</feature>
<sequence length="311" mass="36085">MKDRGADHVLDHRHPNFRATAQFMNHFQKFDVVLNNRFPDEHYIDIDFCKNPGGYALFHDMMDIEVETKGAQYYKDTMFHEPEDCKASVDHIVKGLHEGLYRPHINKTFYLDQVIEAHQEMEDPDILGDFVLSKVHLDAYIHLSNCDQFGKKDAPRPVTYVGTINFSDPTPTLKIGMYRFNFTPANSAEQRSISQYIFTLAVEEFYGGTTPTPSAELKTYSFESLYDSEDLRDMSKHGNYDADSASQFFGKKTRVLGEDRIILRRERERNATLLAQKHNATLLAQKRNETHAHGTREEKSRKRRELEAIRI</sequence>
<name>A0A1S3DHC0_DIACI</name>
<proteinExistence type="predicted"/>
<gene>
    <name evidence="3" type="primary">LOC103517735</name>
</gene>
<dbReference type="Gene3D" id="3.90.180.10">
    <property type="entry name" value="Medium-chain alcohol dehydrogenases, catalytic domain"/>
    <property type="match status" value="1"/>
</dbReference>
<accession>A0A1S3DHC0</accession>
<dbReference type="AlphaFoldDB" id="A0A1S3DHC0"/>
<protein>
    <submittedName>
        <fullName evidence="3">Uncharacterized protein LOC103517735</fullName>
    </submittedName>
</protein>
<feature type="compositionally biased region" description="Basic and acidic residues" evidence="1">
    <location>
        <begin position="286"/>
        <end position="311"/>
    </location>
</feature>
<evidence type="ECO:0000313" key="2">
    <source>
        <dbReference type="Proteomes" id="UP000079169"/>
    </source>
</evidence>
<dbReference type="KEGG" id="dci:103517735"/>
<evidence type="ECO:0000256" key="1">
    <source>
        <dbReference type="SAM" id="MobiDB-lite"/>
    </source>
</evidence>
<dbReference type="Gene3D" id="3.40.50.720">
    <property type="entry name" value="NAD(P)-binding Rossmann-like Domain"/>
    <property type="match status" value="1"/>
</dbReference>
<dbReference type="GeneID" id="103517735"/>